<dbReference type="AlphaFoldDB" id="A0A0F9NW72"/>
<dbReference type="GO" id="GO:0005525">
    <property type="term" value="F:GTP binding"/>
    <property type="evidence" value="ECO:0007669"/>
    <property type="project" value="TreeGrafter"/>
</dbReference>
<protein>
    <recommendedName>
        <fullName evidence="3">GTP cyclohydrolase I</fullName>
        <ecNumber evidence="3">3.5.4.16</ecNumber>
    </recommendedName>
</protein>
<evidence type="ECO:0000256" key="1">
    <source>
        <dbReference type="ARBA" id="ARBA00001052"/>
    </source>
</evidence>
<dbReference type="InterPro" id="IPR043133">
    <property type="entry name" value="GTP-CH-I_C/QueF"/>
</dbReference>
<gene>
    <name evidence="6" type="ORF">LCGC14_0918850</name>
</gene>
<dbReference type="PANTHER" id="PTHR11109:SF7">
    <property type="entry name" value="GTP CYCLOHYDROLASE 1"/>
    <property type="match status" value="1"/>
</dbReference>
<dbReference type="SUPFAM" id="SSF55620">
    <property type="entry name" value="Tetrahydrobiopterin biosynthesis enzymes-like"/>
    <property type="match status" value="1"/>
</dbReference>
<dbReference type="HAMAP" id="MF_00223">
    <property type="entry name" value="FolE"/>
    <property type="match status" value="1"/>
</dbReference>
<dbReference type="Gene3D" id="3.30.1130.10">
    <property type="match status" value="1"/>
</dbReference>
<dbReference type="Gene3D" id="1.10.286.10">
    <property type="match status" value="1"/>
</dbReference>
<dbReference type="UniPathway" id="UPA00848">
    <property type="reaction ID" value="UER00151"/>
</dbReference>
<dbReference type="Pfam" id="PF01227">
    <property type="entry name" value="GTP_cyclohydroI"/>
    <property type="match status" value="1"/>
</dbReference>
<reference evidence="6" key="1">
    <citation type="journal article" date="2015" name="Nature">
        <title>Complex archaea that bridge the gap between prokaryotes and eukaryotes.</title>
        <authorList>
            <person name="Spang A."/>
            <person name="Saw J.H."/>
            <person name="Jorgensen S.L."/>
            <person name="Zaremba-Niedzwiedzka K."/>
            <person name="Martijn J."/>
            <person name="Lind A.E."/>
            <person name="van Eijk R."/>
            <person name="Schleper C."/>
            <person name="Guy L."/>
            <person name="Ettema T.J."/>
        </authorList>
    </citation>
    <scope>NUCLEOTIDE SEQUENCE</scope>
</reference>
<dbReference type="PANTHER" id="PTHR11109">
    <property type="entry name" value="GTP CYCLOHYDROLASE I"/>
    <property type="match status" value="1"/>
</dbReference>
<evidence type="ECO:0000259" key="5">
    <source>
        <dbReference type="Pfam" id="PF01227"/>
    </source>
</evidence>
<evidence type="ECO:0000256" key="3">
    <source>
        <dbReference type="ARBA" id="ARBA00012715"/>
    </source>
</evidence>
<comment type="caution">
    <text evidence="6">The sequence shown here is derived from an EMBL/GenBank/DDBJ whole genome shotgun (WGS) entry which is preliminary data.</text>
</comment>
<dbReference type="InterPro" id="IPR043134">
    <property type="entry name" value="GTP-CH-I_N"/>
</dbReference>
<dbReference type="GO" id="GO:0003934">
    <property type="term" value="F:GTP cyclohydrolase I activity"/>
    <property type="evidence" value="ECO:0007669"/>
    <property type="project" value="UniProtKB-EC"/>
</dbReference>
<keyword evidence="4" id="KW-0378">Hydrolase</keyword>
<dbReference type="NCBIfam" id="NF006826">
    <property type="entry name" value="PRK09347.1-3"/>
    <property type="match status" value="1"/>
</dbReference>
<dbReference type="GO" id="GO:0006729">
    <property type="term" value="P:tetrahydrobiopterin biosynthetic process"/>
    <property type="evidence" value="ECO:0007669"/>
    <property type="project" value="TreeGrafter"/>
</dbReference>
<dbReference type="InterPro" id="IPR001474">
    <property type="entry name" value="GTP_CycHdrlase_I"/>
</dbReference>
<dbReference type="EMBL" id="LAZR01003094">
    <property type="protein sequence ID" value="KKN22079.1"/>
    <property type="molecule type" value="Genomic_DNA"/>
</dbReference>
<accession>A0A0F9NW72</accession>
<dbReference type="GO" id="GO:0005737">
    <property type="term" value="C:cytoplasm"/>
    <property type="evidence" value="ECO:0007669"/>
    <property type="project" value="TreeGrafter"/>
</dbReference>
<sequence length="193" mass="21616">MLENVDAERIKMAEEAARLIIQACGRKLDEKSLVNTPERFAKFLVEEFPGEWNIEDFVNGDVEEDFDELILETDIPFTALCEHHLLPFYGKAHVAYLPHGKRLSGLSKIARVVSHYAGTITVQERLTKQIADFLNDKLDPKGVFVVLEAYHMCMISRGAKAIGAKTFTSCVKGVFLSNPAARTEAQMLMLRSG</sequence>
<evidence type="ECO:0000256" key="2">
    <source>
        <dbReference type="ARBA" id="ARBA00005080"/>
    </source>
</evidence>
<comment type="catalytic activity">
    <reaction evidence="1">
        <text>GTP + H2O = 7,8-dihydroneopterin 3'-triphosphate + formate + H(+)</text>
        <dbReference type="Rhea" id="RHEA:17473"/>
        <dbReference type="ChEBI" id="CHEBI:15377"/>
        <dbReference type="ChEBI" id="CHEBI:15378"/>
        <dbReference type="ChEBI" id="CHEBI:15740"/>
        <dbReference type="ChEBI" id="CHEBI:37565"/>
        <dbReference type="ChEBI" id="CHEBI:58462"/>
        <dbReference type="EC" id="3.5.4.16"/>
    </reaction>
</comment>
<organism evidence="6">
    <name type="scientific">marine sediment metagenome</name>
    <dbReference type="NCBI Taxonomy" id="412755"/>
    <lineage>
        <taxon>unclassified sequences</taxon>
        <taxon>metagenomes</taxon>
        <taxon>ecological metagenomes</taxon>
    </lineage>
</organism>
<evidence type="ECO:0000256" key="4">
    <source>
        <dbReference type="ARBA" id="ARBA00022801"/>
    </source>
</evidence>
<dbReference type="EC" id="3.5.4.16" evidence="3"/>
<name>A0A0F9NW72_9ZZZZ</name>
<dbReference type="GO" id="GO:0008270">
    <property type="term" value="F:zinc ion binding"/>
    <property type="evidence" value="ECO:0007669"/>
    <property type="project" value="TreeGrafter"/>
</dbReference>
<dbReference type="FunFam" id="3.30.1130.10:FF:000001">
    <property type="entry name" value="GTP cyclohydrolase 1"/>
    <property type="match status" value="1"/>
</dbReference>
<dbReference type="InterPro" id="IPR020602">
    <property type="entry name" value="GTP_CycHdrlase_I_dom"/>
</dbReference>
<comment type="pathway">
    <text evidence="2">Cofactor biosynthesis; 7,8-dihydroneopterin triphosphate biosynthesis; 7,8-dihydroneopterin triphosphate from GTP: step 1/1.</text>
</comment>
<dbReference type="GO" id="GO:0046654">
    <property type="term" value="P:tetrahydrofolate biosynthetic process"/>
    <property type="evidence" value="ECO:0007669"/>
    <property type="project" value="InterPro"/>
</dbReference>
<evidence type="ECO:0000313" key="6">
    <source>
        <dbReference type="EMBL" id="KKN22079.1"/>
    </source>
</evidence>
<feature type="domain" description="GTP cyclohydrolase I" evidence="5">
    <location>
        <begin position="14"/>
        <end position="187"/>
    </location>
</feature>
<proteinExistence type="inferred from homology"/>